<evidence type="ECO:0000313" key="3">
    <source>
        <dbReference type="Proteomes" id="UP001597399"/>
    </source>
</evidence>
<evidence type="ECO:0000313" key="2">
    <source>
        <dbReference type="EMBL" id="MFD2693741.1"/>
    </source>
</evidence>
<feature type="domain" description="RadC-like JAB" evidence="1">
    <location>
        <begin position="30"/>
        <end position="80"/>
    </location>
</feature>
<organism evidence="2 3">
    <name type="scientific">Sporolactobacillus shoreicorticis</name>
    <dbReference type="NCBI Taxonomy" id="1923877"/>
    <lineage>
        <taxon>Bacteria</taxon>
        <taxon>Bacillati</taxon>
        <taxon>Bacillota</taxon>
        <taxon>Bacilli</taxon>
        <taxon>Bacillales</taxon>
        <taxon>Sporolactobacillaceae</taxon>
        <taxon>Sporolactobacillus</taxon>
    </lineage>
</organism>
<dbReference type="EMBL" id="JBHUMQ010000019">
    <property type="protein sequence ID" value="MFD2693741.1"/>
    <property type="molecule type" value="Genomic_DNA"/>
</dbReference>
<accession>A0ABW5S1V8</accession>
<evidence type="ECO:0000259" key="1">
    <source>
        <dbReference type="Pfam" id="PF04002"/>
    </source>
</evidence>
<protein>
    <submittedName>
        <fullName evidence="2">JAB domain-containing protein</fullName>
    </submittedName>
</protein>
<reference evidence="3" key="1">
    <citation type="journal article" date="2019" name="Int. J. Syst. Evol. Microbiol.">
        <title>The Global Catalogue of Microorganisms (GCM) 10K type strain sequencing project: providing services to taxonomists for standard genome sequencing and annotation.</title>
        <authorList>
            <consortium name="The Broad Institute Genomics Platform"/>
            <consortium name="The Broad Institute Genome Sequencing Center for Infectious Disease"/>
            <person name="Wu L."/>
            <person name="Ma J."/>
        </authorList>
    </citation>
    <scope>NUCLEOTIDE SEQUENCE [LARGE SCALE GENOMIC DNA]</scope>
    <source>
        <strain evidence="3">TISTR 2466</strain>
    </source>
</reference>
<comment type="caution">
    <text evidence="2">The sequence shown here is derived from an EMBL/GenBank/DDBJ whole genome shotgun (WGS) entry which is preliminary data.</text>
</comment>
<dbReference type="InterPro" id="IPR025657">
    <property type="entry name" value="RadC_JAB"/>
</dbReference>
<dbReference type="RefSeq" id="WP_381531704.1">
    <property type="nucleotide sequence ID" value="NZ_JBHUMQ010000019.1"/>
</dbReference>
<dbReference type="Proteomes" id="UP001597399">
    <property type="component" value="Unassembled WGS sequence"/>
</dbReference>
<sequence length="82" mass="9344">MDIQDSFILGKWMKGFMINSYRQRVVSLENESIGAKRVSRECFIVVTLDTKNQPTPMNFCQIGSLNASMVYSCEVFKTAILI</sequence>
<name>A0ABW5S1V8_9BACL</name>
<proteinExistence type="predicted"/>
<keyword evidence="3" id="KW-1185">Reference proteome</keyword>
<dbReference type="Gene3D" id="3.40.140.10">
    <property type="entry name" value="Cytidine Deaminase, domain 2"/>
    <property type="match status" value="1"/>
</dbReference>
<gene>
    <name evidence="2" type="ORF">ACFSUE_08920</name>
</gene>
<dbReference type="Pfam" id="PF04002">
    <property type="entry name" value="RadC"/>
    <property type="match status" value="1"/>
</dbReference>